<reference evidence="12" key="1">
    <citation type="submission" date="2023-07" db="EMBL/GenBank/DDBJ databases">
        <authorList>
            <person name="Stuckert A."/>
        </authorList>
    </citation>
    <scope>NUCLEOTIDE SEQUENCE</scope>
</reference>
<keyword evidence="3 10" id="KW-0812">Transmembrane</keyword>
<dbReference type="InterPro" id="IPR017452">
    <property type="entry name" value="GPCR_Rhodpsn_7TM"/>
</dbReference>
<dbReference type="PRINTS" id="PR00237">
    <property type="entry name" value="GPCRRHODOPSN"/>
</dbReference>
<evidence type="ECO:0000256" key="10">
    <source>
        <dbReference type="SAM" id="Phobius"/>
    </source>
</evidence>
<dbReference type="PRINTS" id="PR00245">
    <property type="entry name" value="OLFACTORYR"/>
</dbReference>
<evidence type="ECO:0000256" key="9">
    <source>
        <dbReference type="ARBA" id="ARBA00023224"/>
    </source>
</evidence>
<evidence type="ECO:0000313" key="13">
    <source>
        <dbReference type="Proteomes" id="UP001176940"/>
    </source>
</evidence>
<accession>A0ABN9M1L8</accession>
<dbReference type="SUPFAM" id="SSF81321">
    <property type="entry name" value="Family A G protein-coupled receptor-like"/>
    <property type="match status" value="1"/>
</dbReference>
<evidence type="ECO:0000256" key="7">
    <source>
        <dbReference type="ARBA" id="ARBA00023136"/>
    </source>
</evidence>
<feature type="domain" description="G-protein coupled receptors family 1 profile" evidence="11">
    <location>
        <begin position="77"/>
        <end position="326"/>
    </location>
</feature>
<evidence type="ECO:0000256" key="4">
    <source>
        <dbReference type="ARBA" id="ARBA00022725"/>
    </source>
</evidence>
<evidence type="ECO:0000313" key="12">
    <source>
        <dbReference type="EMBL" id="CAJ0953540.1"/>
    </source>
</evidence>
<comment type="subcellular location">
    <subcellularLocation>
        <location evidence="1">Cell membrane</location>
        <topology evidence="1">Multi-pass membrane protein</topology>
    </subcellularLocation>
</comment>
<keyword evidence="7 10" id="KW-0472">Membrane</keyword>
<feature type="transmembrane region" description="Helical" evidence="10">
    <location>
        <begin position="238"/>
        <end position="262"/>
    </location>
</feature>
<comment type="caution">
    <text evidence="12">The sequence shown here is derived from an EMBL/GenBank/DDBJ whole genome shotgun (WGS) entry which is preliminary data.</text>
</comment>
<dbReference type="EMBL" id="CAUEEQ010036861">
    <property type="protein sequence ID" value="CAJ0953540.1"/>
    <property type="molecule type" value="Genomic_DNA"/>
</dbReference>
<keyword evidence="6" id="KW-0297">G-protein coupled receptor</keyword>
<keyword evidence="13" id="KW-1185">Reference proteome</keyword>
<gene>
    <name evidence="12" type="ORF">RIMI_LOCUS14352715</name>
</gene>
<evidence type="ECO:0000256" key="8">
    <source>
        <dbReference type="ARBA" id="ARBA00023170"/>
    </source>
</evidence>
<feature type="transmembrane region" description="Helical" evidence="10">
    <location>
        <begin position="177"/>
        <end position="197"/>
    </location>
</feature>
<organism evidence="12 13">
    <name type="scientific">Ranitomeya imitator</name>
    <name type="common">mimic poison frog</name>
    <dbReference type="NCBI Taxonomy" id="111125"/>
    <lineage>
        <taxon>Eukaryota</taxon>
        <taxon>Metazoa</taxon>
        <taxon>Chordata</taxon>
        <taxon>Craniata</taxon>
        <taxon>Vertebrata</taxon>
        <taxon>Euteleostomi</taxon>
        <taxon>Amphibia</taxon>
        <taxon>Batrachia</taxon>
        <taxon>Anura</taxon>
        <taxon>Neobatrachia</taxon>
        <taxon>Hyloidea</taxon>
        <taxon>Dendrobatidae</taxon>
        <taxon>Dendrobatinae</taxon>
        <taxon>Ranitomeya</taxon>
    </lineage>
</organism>
<keyword evidence="2" id="KW-1003">Cell membrane</keyword>
<dbReference type="InterPro" id="IPR050516">
    <property type="entry name" value="Olfactory_GPCR"/>
</dbReference>
<evidence type="ECO:0000256" key="6">
    <source>
        <dbReference type="ARBA" id="ARBA00023040"/>
    </source>
</evidence>
<dbReference type="Proteomes" id="UP001176940">
    <property type="component" value="Unassembled WGS sequence"/>
</dbReference>
<feature type="transmembrane region" description="Helical" evidence="10">
    <location>
        <begin position="308"/>
        <end position="328"/>
    </location>
</feature>
<dbReference type="CDD" id="cd13954">
    <property type="entry name" value="7tmA_OR"/>
    <property type="match status" value="1"/>
</dbReference>
<name>A0ABN9M1L8_9NEOB</name>
<keyword evidence="4" id="KW-0716">Sensory transduction</keyword>
<keyword evidence="4" id="KW-0552">Olfaction</keyword>
<keyword evidence="8" id="KW-0675">Receptor</keyword>
<evidence type="ECO:0000256" key="5">
    <source>
        <dbReference type="ARBA" id="ARBA00022989"/>
    </source>
</evidence>
<proteinExistence type="predicted"/>
<evidence type="ECO:0000256" key="2">
    <source>
        <dbReference type="ARBA" id="ARBA00022475"/>
    </source>
</evidence>
<feature type="transmembrane region" description="Helical" evidence="10">
    <location>
        <begin position="274"/>
        <end position="296"/>
    </location>
</feature>
<dbReference type="PANTHER" id="PTHR26452">
    <property type="entry name" value="OLFACTORY RECEPTOR"/>
    <property type="match status" value="1"/>
</dbReference>
<keyword evidence="5 10" id="KW-1133">Transmembrane helix</keyword>
<evidence type="ECO:0000256" key="3">
    <source>
        <dbReference type="ARBA" id="ARBA00022692"/>
    </source>
</evidence>
<dbReference type="Gene3D" id="1.20.1070.10">
    <property type="entry name" value="Rhodopsin 7-helix transmembrane proteins"/>
    <property type="match status" value="1"/>
</dbReference>
<evidence type="ECO:0000256" key="1">
    <source>
        <dbReference type="ARBA" id="ARBA00004651"/>
    </source>
</evidence>
<evidence type="ECO:0000259" key="11">
    <source>
        <dbReference type="PROSITE" id="PS50262"/>
    </source>
</evidence>
<feature type="transmembrane region" description="Helical" evidence="10">
    <location>
        <begin position="134"/>
        <end position="156"/>
    </location>
</feature>
<dbReference type="PROSITE" id="PS50262">
    <property type="entry name" value="G_PROTEIN_RECEP_F1_2"/>
    <property type="match status" value="1"/>
</dbReference>
<protein>
    <recommendedName>
        <fullName evidence="11">G-protein coupled receptors family 1 profile domain-containing protein</fullName>
    </recommendedName>
</protein>
<keyword evidence="9" id="KW-0807">Transducer</keyword>
<dbReference type="Pfam" id="PF13853">
    <property type="entry name" value="7tm_4"/>
    <property type="match status" value="1"/>
</dbReference>
<dbReference type="InterPro" id="IPR000725">
    <property type="entry name" value="Olfact_rcpt"/>
</dbReference>
<sequence>MARDVGDYMPACVSCAKTLHMSRFSESSARTSTDDYETNLMENYTYQYFVLTFSTNDENKPFLSFFFVLIYLIGVLANSATITVVYFDRHLHTPMYLFLCNLSIVDLCYTTSTVPKLVHMFLSGVYTLSFTQCFVQMYFFSHAVTTEDLLLFIMAYDRYVAICHPLYYHRMLSKKNCIFFMVIVWTTGFLNSFSVTLTTSNISLCYSNTVTQFFCEFKAFAKIACPNVGFQLFTYMEAVIFGFGPFFLCSVLSYIKVIIVILHIKSSDGRRKAFSTCSSHLIVLSMFYGTWMSVYIMPPLKDPRVFELTLSILYSTITPILNPLIFSVRNKDIKMALIKMAKDKIRGSQSLRLHS</sequence>
<feature type="transmembrane region" description="Helical" evidence="10">
    <location>
        <begin position="62"/>
        <end position="87"/>
    </location>
</feature>
<dbReference type="InterPro" id="IPR000276">
    <property type="entry name" value="GPCR_Rhodpsn"/>
</dbReference>